<dbReference type="EMBL" id="CM047909">
    <property type="protein sequence ID" value="KAJ0078592.1"/>
    <property type="molecule type" value="Genomic_DNA"/>
</dbReference>
<evidence type="ECO:0000313" key="1">
    <source>
        <dbReference type="EMBL" id="KAJ0078592.1"/>
    </source>
</evidence>
<dbReference type="Proteomes" id="UP001164250">
    <property type="component" value="Chromosome 13"/>
</dbReference>
<evidence type="ECO:0000313" key="2">
    <source>
        <dbReference type="Proteomes" id="UP001164250"/>
    </source>
</evidence>
<sequence length="154" mass="17469">MYVIMLNYLAAGVSLEVDNGASSKCSFESFALSKYCFLSRNQLSSASSISSWVHLYEVKYCNYQLRTIQTFPPVCMGKRSCKIAGRKGLEMQKRQNCTQGWERKSYLRNVKKGGPSPISNMVLAAVLEKAKELYSRFIFSFETITVKRIIPGTY</sequence>
<keyword evidence="2" id="KW-1185">Reference proteome</keyword>
<comment type="caution">
    <text evidence="1">The sequence shown here is derived from an EMBL/GenBank/DDBJ whole genome shotgun (WGS) entry which is preliminary data.</text>
</comment>
<protein>
    <submittedName>
        <fullName evidence="1">Uncharacterized protein</fullName>
    </submittedName>
</protein>
<proteinExistence type="predicted"/>
<organism evidence="1 2">
    <name type="scientific">Pistacia atlantica</name>
    <dbReference type="NCBI Taxonomy" id="434234"/>
    <lineage>
        <taxon>Eukaryota</taxon>
        <taxon>Viridiplantae</taxon>
        <taxon>Streptophyta</taxon>
        <taxon>Embryophyta</taxon>
        <taxon>Tracheophyta</taxon>
        <taxon>Spermatophyta</taxon>
        <taxon>Magnoliopsida</taxon>
        <taxon>eudicotyledons</taxon>
        <taxon>Gunneridae</taxon>
        <taxon>Pentapetalae</taxon>
        <taxon>rosids</taxon>
        <taxon>malvids</taxon>
        <taxon>Sapindales</taxon>
        <taxon>Anacardiaceae</taxon>
        <taxon>Pistacia</taxon>
    </lineage>
</organism>
<name>A0ACC0ZX16_9ROSI</name>
<gene>
    <name evidence="1" type="ORF">Patl1_23150</name>
</gene>
<reference evidence="2" key="1">
    <citation type="journal article" date="2023" name="G3 (Bethesda)">
        <title>Genome assembly and association tests identify interacting loci associated with vigor, precocity, and sex in interspecific pistachio rootstocks.</title>
        <authorList>
            <person name="Palmer W."/>
            <person name="Jacygrad E."/>
            <person name="Sagayaradj S."/>
            <person name="Cavanaugh K."/>
            <person name="Han R."/>
            <person name="Bertier L."/>
            <person name="Beede B."/>
            <person name="Kafkas S."/>
            <person name="Golino D."/>
            <person name="Preece J."/>
            <person name="Michelmore R."/>
        </authorList>
    </citation>
    <scope>NUCLEOTIDE SEQUENCE [LARGE SCALE GENOMIC DNA]</scope>
</reference>
<accession>A0ACC0ZX16</accession>